<dbReference type="EMBL" id="JBHTLK010000279">
    <property type="protein sequence ID" value="MFD1151803.1"/>
    <property type="molecule type" value="Genomic_DNA"/>
</dbReference>
<dbReference type="Proteomes" id="UP001597168">
    <property type="component" value="Unassembled WGS sequence"/>
</dbReference>
<evidence type="ECO:0000313" key="3">
    <source>
        <dbReference type="Proteomes" id="UP001597168"/>
    </source>
</evidence>
<protein>
    <submittedName>
        <fullName evidence="2">VOC family protein</fullName>
    </submittedName>
</protein>
<gene>
    <name evidence="2" type="ORF">ACFQ3T_32100</name>
</gene>
<keyword evidence="3" id="KW-1185">Reference proteome</keyword>
<dbReference type="RefSeq" id="WP_380729132.1">
    <property type="nucleotide sequence ID" value="NZ_JBHTLK010000279.1"/>
</dbReference>
<dbReference type="InterPro" id="IPR029068">
    <property type="entry name" value="Glyas_Bleomycin-R_OHBP_Dase"/>
</dbReference>
<feature type="domain" description="VOC" evidence="1">
    <location>
        <begin position="2"/>
        <end position="120"/>
    </location>
</feature>
<dbReference type="SUPFAM" id="SSF54593">
    <property type="entry name" value="Glyoxalase/Bleomycin resistance protein/Dihydroxybiphenyl dioxygenase"/>
    <property type="match status" value="1"/>
</dbReference>
<dbReference type="PANTHER" id="PTHR35908:SF1">
    <property type="entry name" value="CONSERVED PROTEIN"/>
    <property type="match status" value="1"/>
</dbReference>
<accession>A0ABW3R3Y5</accession>
<name>A0ABW3R3Y5_9PSEU</name>
<dbReference type="Gene3D" id="3.10.180.10">
    <property type="entry name" value="2,3-Dihydroxybiphenyl 1,2-Dioxygenase, domain 1"/>
    <property type="match status" value="1"/>
</dbReference>
<dbReference type="PROSITE" id="PS51819">
    <property type="entry name" value="VOC"/>
    <property type="match status" value="1"/>
</dbReference>
<reference evidence="3" key="1">
    <citation type="journal article" date="2019" name="Int. J. Syst. Evol. Microbiol.">
        <title>The Global Catalogue of Microorganisms (GCM) 10K type strain sequencing project: providing services to taxonomists for standard genome sequencing and annotation.</title>
        <authorList>
            <consortium name="The Broad Institute Genomics Platform"/>
            <consortium name="The Broad Institute Genome Sequencing Center for Infectious Disease"/>
            <person name="Wu L."/>
            <person name="Ma J."/>
        </authorList>
    </citation>
    <scope>NUCLEOTIDE SEQUENCE [LARGE SCALE GENOMIC DNA]</scope>
    <source>
        <strain evidence="3">CCUG 60214</strain>
    </source>
</reference>
<proteinExistence type="predicted"/>
<organism evidence="2 3">
    <name type="scientific">Saccharothrix hoggarensis</name>
    <dbReference type="NCBI Taxonomy" id="913853"/>
    <lineage>
        <taxon>Bacteria</taxon>
        <taxon>Bacillati</taxon>
        <taxon>Actinomycetota</taxon>
        <taxon>Actinomycetes</taxon>
        <taxon>Pseudonocardiales</taxon>
        <taxon>Pseudonocardiaceae</taxon>
        <taxon>Saccharothrix</taxon>
    </lineage>
</organism>
<comment type="caution">
    <text evidence="2">The sequence shown here is derived from an EMBL/GenBank/DDBJ whole genome shotgun (WGS) entry which is preliminary data.</text>
</comment>
<dbReference type="PANTHER" id="PTHR35908">
    <property type="entry name" value="HYPOTHETICAL FUSION PROTEIN"/>
    <property type="match status" value="1"/>
</dbReference>
<evidence type="ECO:0000259" key="1">
    <source>
        <dbReference type="PROSITE" id="PS51819"/>
    </source>
</evidence>
<dbReference type="InterPro" id="IPR041581">
    <property type="entry name" value="Glyoxalase_6"/>
</dbReference>
<dbReference type="InterPro" id="IPR037523">
    <property type="entry name" value="VOC_core"/>
</dbReference>
<dbReference type="Pfam" id="PF18029">
    <property type="entry name" value="Glyoxalase_6"/>
    <property type="match status" value="1"/>
</dbReference>
<dbReference type="CDD" id="cd06587">
    <property type="entry name" value="VOC"/>
    <property type="match status" value="1"/>
</dbReference>
<evidence type="ECO:0000313" key="2">
    <source>
        <dbReference type="EMBL" id="MFD1151803.1"/>
    </source>
</evidence>
<sequence>MKLTATVLDAPDAQALARFYRDLLGWRLGDDEPGWATLVPPDGGAGLSFQTEDRYRRPTWPAHDGDQQMMCHLDVEVDDLATAGAHAESVGATLAEFQPQDDVRVYLDPVGHPFCLFVRT</sequence>